<dbReference type="Gene3D" id="1.10.3090.10">
    <property type="entry name" value="cca-adding enzyme, domain 2"/>
    <property type="match status" value="1"/>
</dbReference>
<evidence type="ECO:0000313" key="8">
    <source>
        <dbReference type="EMBL" id="KAG9237210.1"/>
    </source>
</evidence>
<evidence type="ECO:0000259" key="6">
    <source>
        <dbReference type="Pfam" id="PF01743"/>
    </source>
</evidence>
<dbReference type="GO" id="GO:0052927">
    <property type="term" value="F:CC tRNA cytidylyltransferase activity"/>
    <property type="evidence" value="ECO:0007669"/>
    <property type="project" value="TreeGrafter"/>
</dbReference>
<dbReference type="GO" id="GO:0052929">
    <property type="term" value="F:ATP:3'-cytidine-cytidine-tRNA adenylyltransferase activity"/>
    <property type="evidence" value="ECO:0007669"/>
    <property type="project" value="TreeGrafter"/>
</dbReference>
<dbReference type="InterPro" id="IPR002646">
    <property type="entry name" value="PolA_pol_head_dom"/>
</dbReference>
<sequence length="537" mass="61018">MATDTTNSSQPTSKKFKFAGVQVKPMARQNKTISLLPAEQLLRQLLLDCRDDMQHRRSDSPSPNSDLEIWITEGWVRDKLLGIQTSDIDIALSTMTGVDFGKLLGDFFYRNDATYRQQATKIGVPFHLLFTDFKKTTCNPGMSKKLETAIGKVFGLDIDLVNLRTEVYTDNSRNPQMKFGTAREDAFRRDATVNSLFYDLDKQQVEDFTRKGLNDMAVGIMRTPLKPYQTFIDDPLRVLRIIRFASKLGYAIDEEAKQSMKDKRIQKALNEKVSRERIGIEVIKMMNDRNPSLAFKLIYEADLYSTVFLGPTVTDQALTNFLPHQNSDHPWPTTWPHAYQVLTALLDHTTSVGKALGKELVQSEEKSENLWTTAAYAPIASLRCRNRKLKQVVKDVTEAIRATKKVTQLVEDSIKHMGGIQSAIDLVTAPNGSTIPRSIVCMVIKSWGTTWKLQVLYSLLAEVVYEASEDFFFAIQLRRYSTFMDFIFRQNLQDSPLVKPILNGNDIKELFKLDKTGAVIKTILDGLLTWQFDHEGS</sequence>
<dbReference type="PANTHER" id="PTHR13734:SF5">
    <property type="entry name" value="CCA TRNA NUCLEOTIDYLTRANSFERASE, MITOCHONDRIAL"/>
    <property type="match status" value="1"/>
</dbReference>
<dbReference type="Gene3D" id="3.30.460.10">
    <property type="entry name" value="Beta Polymerase, domain 2"/>
    <property type="match status" value="1"/>
</dbReference>
<dbReference type="OrthoDB" id="445712at2759"/>
<dbReference type="Pfam" id="PF12627">
    <property type="entry name" value="PolyA_pol_RNAbd"/>
    <property type="match status" value="1"/>
</dbReference>
<dbReference type="InterPro" id="IPR043519">
    <property type="entry name" value="NT_sf"/>
</dbReference>
<proteinExistence type="inferred from homology"/>
<dbReference type="Pfam" id="PF01743">
    <property type="entry name" value="PolyA_pol"/>
    <property type="match status" value="1"/>
</dbReference>
<evidence type="ECO:0000256" key="4">
    <source>
        <dbReference type="ARBA" id="ARBA00022884"/>
    </source>
</evidence>
<protein>
    <submittedName>
        <fullName evidence="8">Poly(A) polymerase</fullName>
    </submittedName>
</protein>
<evidence type="ECO:0000256" key="5">
    <source>
        <dbReference type="RuleBase" id="RU003953"/>
    </source>
</evidence>
<keyword evidence="9" id="KW-1185">Reference proteome</keyword>
<name>A0A9P8C8A3_9HELO</name>
<comment type="similarity">
    <text evidence="1 5">Belongs to the tRNA nucleotidyltransferase/poly(A) polymerase family.</text>
</comment>
<dbReference type="Proteomes" id="UP000824998">
    <property type="component" value="Unassembled WGS sequence"/>
</dbReference>
<accession>A0A9P8C8A3</accession>
<dbReference type="GO" id="GO:0003723">
    <property type="term" value="F:RNA binding"/>
    <property type="evidence" value="ECO:0007669"/>
    <property type="project" value="UniProtKB-KW"/>
</dbReference>
<organism evidence="8 9">
    <name type="scientific">Amylocarpus encephaloides</name>
    <dbReference type="NCBI Taxonomy" id="45428"/>
    <lineage>
        <taxon>Eukaryota</taxon>
        <taxon>Fungi</taxon>
        <taxon>Dikarya</taxon>
        <taxon>Ascomycota</taxon>
        <taxon>Pezizomycotina</taxon>
        <taxon>Leotiomycetes</taxon>
        <taxon>Helotiales</taxon>
        <taxon>Helotiales incertae sedis</taxon>
        <taxon>Amylocarpus</taxon>
    </lineage>
</organism>
<reference evidence="8" key="1">
    <citation type="journal article" date="2021" name="IMA Fungus">
        <title>Genomic characterization of three marine fungi, including Emericellopsis atlantica sp. nov. with signatures of a generalist lifestyle and marine biomass degradation.</title>
        <authorList>
            <person name="Hagestad O.C."/>
            <person name="Hou L."/>
            <person name="Andersen J.H."/>
            <person name="Hansen E.H."/>
            <person name="Altermark B."/>
            <person name="Li C."/>
            <person name="Kuhnert E."/>
            <person name="Cox R.J."/>
            <person name="Crous P.W."/>
            <person name="Spatafora J.W."/>
            <person name="Lail K."/>
            <person name="Amirebrahimi M."/>
            <person name="Lipzen A."/>
            <person name="Pangilinan J."/>
            <person name="Andreopoulos W."/>
            <person name="Hayes R.D."/>
            <person name="Ng V."/>
            <person name="Grigoriev I.V."/>
            <person name="Jackson S.A."/>
            <person name="Sutton T.D.S."/>
            <person name="Dobson A.D.W."/>
            <person name="Rama T."/>
        </authorList>
    </citation>
    <scope>NUCLEOTIDE SEQUENCE</scope>
    <source>
        <strain evidence="8">TRa018bII</strain>
    </source>
</reference>
<evidence type="ECO:0000256" key="2">
    <source>
        <dbReference type="ARBA" id="ARBA00022679"/>
    </source>
</evidence>
<evidence type="ECO:0000259" key="7">
    <source>
        <dbReference type="Pfam" id="PF12627"/>
    </source>
</evidence>
<dbReference type="GO" id="GO:0000166">
    <property type="term" value="F:nucleotide binding"/>
    <property type="evidence" value="ECO:0007669"/>
    <property type="project" value="UniProtKB-KW"/>
</dbReference>
<gene>
    <name evidence="8" type="ORF">BJ875DRAFT_493507</name>
</gene>
<dbReference type="InterPro" id="IPR032828">
    <property type="entry name" value="PolyA_RNA-bd"/>
</dbReference>
<dbReference type="SUPFAM" id="SSF81891">
    <property type="entry name" value="Poly A polymerase C-terminal region-like"/>
    <property type="match status" value="1"/>
</dbReference>
<dbReference type="SUPFAM" id="SSF81301">
    <property type="entry name" value="Nucleotidyltransferase"/>
    <property type="match status" value="1"/>
</dbReference>
<dbReference type="GO" id="GO:0001680">
    <property type="term" value="P:tRNA 3'-terminal CCA addition"/>
    <property type="evidence" value="ECO:0007669"/>
    <property type="project" value="UniProtKB-ARBA"/>
</dbReference>
<dbReference type="EMBL" id="MU251391">
    <property type="protein sequence ID" value="KAG9237210.1"/>
    <property type="molecule type" value="Genomic_DNA"/>
</dbReference>
<dbReference type="CDD" id="cd05398">
    <property type="entry name" value="NT_ClassII-CCAase"/>
    <property type="match status" value="1"/>
</dbReference>
<keyword evidence="4 5" id="KW-0694">RNA-binding</keyword>
<keyword evidence="2 5" id="KW-0808">Transferase</keyword>
<dbReference type="PANTHER" id="PTHR13734">
    <property type="entry name" value="TRNA-NUCLEOTIDYLTRANSFERASE"/>
    <property type="match status" value="1"/>
</dbReference>
<comment type="caution">
    <text evidence="8">The sequence shown here is derived from an EMBL/GenBank/DDBJ whole genome shotgun (WGS) entry which is preliminary data.</text>
</comment>
<feature type="domain" description="Poly A polymerase head" evidence="6">
    <location>
        <begin position="70"/>
        <end position="221"/>
    </location>
</feature>
<evidence type="ECO:0000256" key="3">
    <source>
        <dbReference type="ARBA" id="ARBA00022741"/>
    </source>
</evidence>
<dbReference type="AlphaFoldDB" id="A0A9P8C8A3"/>
<keyword evidence="3" id="KW-0547">Nucleotide-binding</keyword>
<feature type="domain" description="tRNA nucleotidyltransferase/poly(A) polymerase RNA and SrmB- binding" evidence="7">
    <location>
        <begin position="249"/>
        <end position="308"/>
    </location>
</feature>
<evidence type="ECO:0000313" key="9">
    <source>
        <dbReference type="Proteomes" id="UP000824998"/>
    </source>
</evidence>
<evidence type="ECO:0000256" key="1">
    <source>
        <dbReference type="ARBA" id="ARBA00007265"/>
    </source>
</evidence>